<keyword evidence="6" id="KW-1185">Reference proteome</keyword>
<dbReference type="CDD" id="cd06462">
    <property type="entry name" value="Peptidase_S24_S26"/>
    <property type="match status" value="1"/>
</dbReference>
<keyword evidence="3" id="KW-0804">Transcription</keyword>
<evidence type="ECO:0000256" key="1">
    <source>
        <dbReference type="ARBA" id="ARBA00023015"/>
    </source>
</evidence>
<dbReference type="CDD" id="cd00093">
    <property type="entry name" value="HTH_XRE"/>
    <property type="match status" value="1"/>
</dbReference>
<dbReference type="PANTHER" id="PTHR40661">
    <property type="match status" value="1"/>
</dbReference>
<sequence>MTIHARIKDLRIQSGKSQEEFAVSINLKRGNLSQIELGKQLPTLDTIREIARIYGKSYQWIIDGNENSASYGEHKPAVPVLNEPKVSYIPQVVTVTPDDDDIISIVGQKAAAGYLNGYSDPEFIERLPTISAPGYRGALHRAFEIRGNSMPPLHTGSISIGRYVESLTDIKNRRVYIILSKLDGVVIKRVINVPEEQKLILISDNPNKREFGNYTIDYEDILEVWYWRGGLIRELPDPSDLYNRMNDYEARLTILEERQLQMIGKGKQKG</sequence>
<dbReference type="Pfam" id="PF01381">
    <property type="entry name" value="HTH_3"/>
    <property type="match status" value="1"/>
</dbReference>
<gene>
    <name evidence="5" type="ORF">ACFS5N_16470</name>
</gene>
<evidence type="ECO:0000313" key="6">
    <source>
        <dbReference type="Proteomes" id="UP001597557"/>
    </source>
</evidence>
<name>A0ABW5YFD8_9SPHI</name>
<dbReference type="RefSeq" id="WP_377188048.1">
    <property type="nucleotide sequence ID" value="NZ_JBHUPD010000003.1"/>
</dbReference>
<evidence type="ECO:0000259" key="4">
    <source>
        <dbReference type="PROSITE" id="PS50943"/>
    </source>
</evidence>
<keyword evidence="2" id="KW-0238">DNA-binding</keyword>
<evidence type="ECO:0000256" key="2">
    <source>
        <dbReference type="ARBA" id="ARBA00023125"/>
    </source>
</evidence>
<proteinExistence type="predicted"/>
<dbReference type="Proteomes" id="UP001597557">
    <property type="component" value="Unassembled WGS sequence"/>
</dbReference>
<dbReference type="Gene3D" id="1.10.260.40">
    <property type="entry name" value="lambda repressor-like DNA-binding domains"/>
    <property type="match status" value="1"/>
</dbReference>
<dbReference type="PANTHER" id="PTHR40661:SF3">
    <property type="entry name" value="FELS-1 PROPHAGE TRANSCRIPTIONAL REGULATOR"/>
    <property type="match status" value="1"/>
</dbReference>
<dbReference type="SMART" id="SM00530">
    <property type="entry name" value="HTH_XRE"/>
    <property type="match status" value="1"/>
</dbReference>
<dbReference type="PROSITE" id="PS50943">
    <property type="entry name" value="HTH_CROC1"/>
    <property type="match status" value="1"/>
</dbReference>
<dbReference type="Gene3D" id="2.10.109.10">
    <property type="entry name" value="Umud Fragment, subunit A"/>
    <property type="match status" value="1"/>
</dbReference>
<reference evidence="6" key="1">
    <citation type="journal article" date="2019" name="Int. J. Syst. Evol. Microbiol.">
        <title>The Global Catalogue of Microorganisms (GCM) 10K type strain sequencing project: providing services to taxonomists for standard genome sequencing and annotation.</title>
        <authorList>
            <consortium name="The Broad Institute Genomics Platform"/>
            <consortium name="The Broad Institute Genome Sequencing Center for Infectious Disease"/>
            <person name="Wu L."/>
            <person name="Ma J."/>
        </authorList>
    </citation>
    <scope>NUCLEOTIDE SEQUENCE [LARGE SCALE GENOMIC DNA]</scope>
    <source>
        <strain evidence="6">KCTC 22437</strain>
    </source>
</reference>
<dbReference type="InterPro" id="IPR001387">
    <property type="entry name" value="Cro/C1-type_HTH"/>
</dbReference>
<evidence type="ECO:0000313" key="5">
    <source>
        <dbReference type="EMBL" id="MFD2874079.1"/>
    </source>
</evidence>
<dbReference type="EMBL" id="JBHUPD010000003">
    <property type="protein sequence ID" value="MFD2874079.1"/>
    <property type="molecule type" value="Genomic_DNA"/>
</dbReference>
<feature type="domain" description="HTH cro/C1-type" evidence="4">
    <location>
        <begin position="7"/>
        <end position="61"/>
    </location>
</feature>
<accession>A0ABW5YFD8</accession>
<dbReference type="SUPFAM" id="SSF47413">
    <property type="entry name" value="lambda repressor-like DNA-binding domains"/>
    <property type="match status" value="1"/>
</dbReference>
<protein>
    <submittedName>
        <fullName evidence="5">XRE family transcriptional regulator</fullName>
    </submittedName>
</protein>
<keyword evidence="1" id="KW-0805">Transcription regulation</keyword>
<evidence type="ECO:0000256" key="3">
    <source>
        <dbReference type="ARBA" id="ARBA00023163"/>
    </source>
</evidence>
<comment type="caution">
    <text evidence="5">The sequence shown here is derived from an EMBL/GenBank/DDBJ whole genome shotgun (WGS) entry which is preliminary data.</text>
</comment>
<organism evidence="5 6">
    <name type="scientific">Mucilaginibacter ximonensis</name>
    <dbReference type="NCBI Taxonomy" id="538021"/>
    <lineage>
        <taxon>Bacteria</taxon>
        <taxon>Pseudomonadati</taxon>
        <taxon>Bacteroidota</taxon>
        <taxon>Sphingobacteriia</taxon>
        <taxon>Sphingobacteriales</taxon>
        <taxon>Sphingobacteriaceae</taxon>
        <taxon>Mucilaginibacter</taxon>
    </lineage>
</organism>
<dbReference type="InterPro" id="IPR010982">
    <property type="entry name" value="Lambda_DNA-bd_dom_sf"/>
</dbReference>